<organism evidence="1">
    <name type="scientific">Lygus hesperus</name>
    <name type="common">Western plant bug</name>
    <dbReference type="NCBI Taxonomy" id="30085"/>
    <lineage>
        <taxon>Eukaryota</taxon>
        <taxon>Metazoa</taxon>
        <taxon>Ecdysozoa</taxon>
        <taxon>Arthropoda</taxon>
        <taxon>Hexapoda</taxon>
        <taxon>Insecta</taxon>
        <taxon>Pterygota</taxon>
        <taxon>Neoptera</taxon>
        <taxon>Paraneoptera</taxon>
        <taxon>Hemiptera</taxon>
        <taxon>Heteroptera</taxon>
        <taxon>Panheteroptera</taxon>
        <taxon>Cimicomorpha</taxon>
        <taxon>Miridae</taxon>
        <taxon>Mirini</taxon>
        <taxon>Lygus</taxon>
    </lineage>
</organism>
<reference evidence="1" key="2">
    <citation type="submission" date="2014-07" db="EMBL/GenBank/DDBJ databases">
        <authorList>
            <person name="Hull J."/>
        </authorList>
    </citation>
    <scope>NUCLEOTIDE SEQUENCE</scope>
</reference>
<gene>
    <name evidence="1" type="primary">snf8_4</name>
    <name evidence="2" type="synonym">snf8_6</name>
    <name evidence="2" type="ORF">CM83_17939</name>
    <name evidence="1" type="ORF">CM83_17953</name>
</gene>
<dbReference type="InterPro" id="IPR036390">
    <property type="entry name" value="WH_DNA-bd_sf"/>
</dbReference>
<dbReference type="Gene3D" id="1.10.10.10">
    <property type="entry name" value="Winged helix-like DNA-binding domain superfamily/Winged helix DNA-binding domain"/>
    <property type="match status" value="1"/>
</dbReference>
<dbReference type="EMBL" id="GBHO01035679">
    <property type="protein sequence ID" value="JAG07925.1"/>
    <property type="molecule type" value="Transcribed_RNA"/>
</dbReference>
<reference evidence="1" key="1">
    <citation type="journal article" date="2014" name="PLoS ONE">
        <title>Transcriptome-Based Identification of ABC Transporters in the Western Tarnished Plant Bug Lygus hesperus.</title>
        <authorList>
            <person name="Hull J.J."/>
            <person name="Chaney K."/>
            <person name="Geib S.M."/>
            <person name="Fabrick J.A."/>
            <person name="Brent C.S."/>
            <person name="Walsh D."/>
            <person name="Lavine L.C."/>
        </authorList>
    </citation>
    <scope>NUCLEOTIDE SEQUENCE</scope>
</reference>
<name>A0A0A9WSU6_LYGHE</name>
<protein>
    <submittedName>
        <fullName evidence="1">Vacuolar-sorting protein SNF8</fullName>
    </submittedName>
</protein>
<dbReference type="InterPro" id="IPR036388">
    <property type="entry name" value="WH-like_DNA-bd_sf"/>
</dbReference>
<accession>A0A0A9WSU6</accession>
<dbReference type="SUPFAM" id="SSF46785">
    <property type="entry name" value="Winged helix' DNA-binding domain"/>
    <property type="match status" value="1"/>
</dbReference>
<proteinExistence type="predicted"/>
<evidence type="ECO:0000313" key="2">
    <source>
        <dbReference type="EMBL" id="JAG28231.1"/>
    </source>
</evidence>
<sequence length="110" mass="12640">MVVTIPVEFETDHITLLNLARKCYPGVPKYSVTVAFVERMLQWALDRTTRVLEKLVMEGIIWVDDKDSVPVYYVLPLWVEQYTPHSTPDSDVILIDERSEFDGTTPLPSV</sequence>
<evidence type="ECO:0000313" key="1">
    <source>
        <dbReference type="EMBL" id="JAG07925.1"/>
    </source>
</evidence>
<dbReference type="AlphaFoldDB" id="A0A0A9WSU6"/>
<dbReference type="EMBL" id="GBHO01015373">
    <property type="protein sequence ID" value="JAG28231.1"/>
    <property type="molecule type" value="Transcribed_RNA"/>
</dbReference>